<evidence type="ECO:0000313" key="2">
    <source>
        <dbReference type="EMBL" id="KKN40993.1"/>
    </source>
</evidence>
<organism evidence="2">
    <name type="scientific">marine sediment metagenome</name>
    <dbReference type="NCBI Taxonomy" id="412755"/>
    <lineage>
        <taxon>unclassified sequences</taxon>
        <taxon>metagenomes</taxon>
        <taxon>ecological metagenomes</taxon>
    </lineage>
</organism>
<protein>
    <recommendedName>
        <fullName evidence="1">SMP-30/Gluconolactonase/LRE-like region domain-containing protein</fullName>
    </recommendedName>
</protein>
<dbReference type="SUPFAM" id="SSF63829">
    <property type="entry name" value="Calcium-dependent phosphotriesterase"/>
    <property type="match status" value="1"/>
</dbReference>
<dbReference type="InterPro" id="IPR011042">
    <property type="entry name" value="6-blade_b-propeller_TolB-like"/>
</dbReference>
<proteinExistence type="predicted"/>
<comment type="caution">
    <text evidence="2">The sequence shown here is derived from an EMBL/GenBank/DDBJ whole genome shotgun (WGS) entry which is preliminary data.</text>
</comment>
<dbReference type="InterPro" id="IPR013658">
    <property type="entry name" value="SGL"/>
</dbReference>
<evidence type="ECO:0000259" key="1">
    <source>
        <dbReference type="Pfam" id="PF08450"/>
    </source>
</evidence>
<sequence>MEIEGFSPDDICLDEESAIWVANPSKAEVLRVLEGGEITSTIKVKNINVYACCLGGDDGRTLYLCINQFFYGK</sequence>
<dbReference type="Pfam" id="PF08450">
    <property type="entry name" value="SGL"/>
    <property type="match status" value="1"/>
</dbReference>
<reference evidence="2" key="1">
    <citation type="journal article" date="2015" name="Nature">
        <title>Complex archaea that bridge the gap between prokaryotes and eukaryotes.</title>
        <authorList>
            <person name="Spang A."/>
            <person name="Saw J.H."/>
            <person name="Jorgensen S.L."/>
            <person name="Zaremba-Niedzwiedzka K."/>
            <person name="Martijn J."/>
            <person name="Lind A.E."/>
            <person name="van Eijk R."/>
            <person name="Schleper C."/>
            <person name="Guy L."/>
            <person name="Ettema T.J."/>
        </authorList>
    </citation>
    <scope>NUCLEOTIDE SEQUENCE</scope>
</reference>
<dbReference type="AlphaFoldDB" id="A0A0F9THP7"/>
<dbReference type="EMBL" id="LAZR01001674">
    <property type="protein sequence ID" value="KKN40993.1"/>
    <property type="molecule type" value="Genomic_DNA"/>
</dbReference>
<name>A0A0F9THP7_9ZZZZ</name>
<feature type="domain" description="SMP-30/Gluconolactonase/LRE-like region" evidence="1">
    <location>
        <begin position="7"/>
        <end position="64"/>
    </location>
</feature>
<gene>
    <name evidence="2" type="ORF">LCGC14_0727660</name>
</gene>
<dbReference type="Gene3D" id="2.120.10.30">
    <property type="entry name" value="TolB, C-terminal domain"/>
    <property type="match status" value="1"/>
</dbReference>
<accession>A0A0F9THP7</accession>